<dbReference type="InterPro" id="IPR013974">
    <property type="entry name" value="SAF"/>
</dbReference>
<keyword evidence="3" id="KW-1185">Reference proteome</keyword>
<evidence type="ECO:0000313" key="3">
    <source>
        <dbReference type="Proteomes" id="UP001056109"/>
    </source>
</evidence>
<accession>A0ABY5AGA4</accession>
<feature type="domain" description="SAF" evidence="1">
    <location>
        <begin position="46"/>
        <end position="106"/>
    </location>
</feature>
<sequence>MPTSISTYRRFRATLWRWRWVTILVFTTLIAHNVLSTITLTNQPRYPAVVASADLPAGHELSADDVETNLVHDLLPDMATDPADLVGFHLLTPVSSGAAIGKNQVLSPEVLAKPRPGFVIAPVLLADTGGLSMLQTGSYIDLFAPAPDSFGEGSGEAELIARHIRVAGVAQSTGESTFFRDMPDTMRFFLEIPDSTVKVILGAGTRTPLLAVLSHTPSE</sequence>
<dbReference type="Pfam" id="PF08666">
    <property type="entry name" value="SAF"/>
    <property type="match status" value="1"/>
</dbReference>
<reference evidence="2" key="1">
    <citation type="submission" date="2022-06" db="EMBL/GenBank/DDBJ databases">
        <title>Complete Genome Sequence of Arcanobacterium pinnipediorum strain DSM 28752 isolated from a harbour seal.</title>
        <authorList>
            <person name="Borowiak M."/>
            <person name="Kreitlow A."/>
            <person name="Alssahen M."/>
            <person name="Malorny B."/>
            <person name="Laemmler C."/>
            <person name="Prenger-Berninghoff E."/>
            <person name="Siebert U."/>
            <person name="Ploetz M."/>
            <person name="Abdulmawjood A."/>
        </authorList>
    </citation>
    <scope>NUCLEOTIDE SEQUENCE</scope>
    <source>
        <strain evidence="2">DSM 28752</strain>
    </source>
</reference>
<protein>
    <submittedName>
        <fullName evidence="2">SAF domain-containing protein</fullName>
    </submittedName>
</protein>
<dbReference type="SMART" id="SM00858">
    <property type="entry name" value="SAF"/>
    <property type="match status" value="1"/>
</dbReference>
<evidence type="ECO:0000259" key="1">
    <source>
        <dbReference type="SMART" id="SM00858"/>
    </source>
</evidence>
<name>A0ABY5AGA4_9ACTO</name>
<organism evidence="2 3">
    <name type="scientific">Arcanobacterium pinnipediorum</name>
    <dbReference type="NCBI Taxonomy" id="1503041"/>
    <lineage>
        <taxon>Bacteria</taxon>
        <taxon>Bacillati</taxon>
        <taxon>Actinomycetota</taxon>
        <taxon>Actinomycetes</taxon>
        <taxon>Actinomycetales</taxon>
        <taxon>Actinomycetaceae</taxon>
        <taxon>Arcanobacterium</taxon>
    </lineage>
</organism>
<dbReference type="EMBL" id="CP099547">
    <property type="protein sequence ID" value="USR79239.1"/>
    <property type="molecule type" value="Genomic_DNA"/>
</dbReference>
<dbReference type="CDD" id="cd11614">
    <property type="entry name" value="SAF_CpaB_FlgA_like"/>
    <property type="match status" value="1"/>
</dbReference>
<proteinExistence type="predicted"/>
<evidence type="ECO:0000313" key="2">
    <source>
        <dbReference type="EMBL" id="USR79239.1"/>
    </source>
</evidence>
<dbReference type="RefSeq" id="WP_252673113.1">
    <property type="nucleotide sequence ID" value="NZ_CP099547.1"/>
</dbReference>
<gene>
    <name evidence="2" type="ORF">NG665_07625</name>
</gene>
<dbReference type="Proteomes" id="UP001056109">
    <property type="component" value="Chromosome"/>
</dbReference>